<name>A0ABR4HXN4_9EURO</name>
<keyword evidence="3" id="KW-0808">Transferase</keyword>
<dbReference type="SUPFAM" id="SSF56112">
    <property type="entry name" value="Protein kinase-like (PK-like)"/>
    <property type="match status" value="1"/>
</dbReference>
<keyword evidence="4" id="KW-0547">Nucleotide-binding</keyword>
<keyword evidence="9" id="KW-0472">Membrane</keyword>
<dbReference type="InterPro" id="IPR011009">
    <property type="entry name" value="Kinase-like_dom_sf"/>
</dbReference>
<dbReference type="Gene3D" id="1.10.510.10">
    <property type="entry name" value="Transferase(Phosphotransferase) domain 1"/>
    <property type="match status" value="1"/>
</dbReference>
<keyword evidence="9" id="KW-0812">Transmembrane</keyword>
<evidence type="ECO:0000313" key="11">
    <source>
        <dbReference type="EMBL" id="KAL2819477.1"/>
    </source>
</evidence>
<dbReference type="EMBL" id="JBFXLT010000010">
    <property type="protein sequence ID" value="KAL2819477.1"/>
    <property type="molecule type" value="Genomic_DNA"/>
</dbReference>
<keyword evidence="6" id="KW-0067">ATP-binding</keyword>
<keyword evidence="9" id="KW-1133">Transmembrane helix</keyword>
<reference evidence="11 12" key="1">
    <citation type="submission" date="2024-07" db="EMBL/GenBank/DDBJ databases">
        <title>Section-level genome sequencing and comparative genomics of Aspergillus sections Usti and Cavernicolus.</title>
        <authorList>
            <consortium name="Lawrence Berkeley National Laboratory"/>
            <person name="Nybo J.L."/>
            <person name="Vesth T.C."/>
            <person name="Theobald S."/>
            <person name="Frisvad J.C."/>
            <person name="Larsen T.O."/>
            <person name="Kjaerboelling I."/>
            <person name="Rothschild-Mancinelli K."/>
            <person name="Lyhne E.K."/>
            <person name="Kogle M.E."/>
            <person name="Barry K."/>
            <person name="Clum A."/>
            <person name="Na H."/>
            <person name="Ledsgaard L."/>
            <person name="Lin J."/>
            <person name="Lipzen A."/>
            <person name="Kuo A."/>
            <person name="Riley R."/>
            <person name="Mondo S."/>
            <person name="Labutti K."/>
            <person name="Haridas S."/>
            <person name="Pangalinan J."/>
            <person name="Salamov A.A."/>
            <person name="Simmons B.A."/>
            <person name="Magnuson J.K."/>
            <person name="Chen J."/>
            <person name="Drula E."/>
            <person name="Henrissat B."/>
            <person name="Wiebenga A."/>
            <person name="Lubbers R.J."/>
            <person name="Gomes A.C."/>
            <person name="Makela M.R."/>
            <person name="Stajich J."/>
            <person name="Grigoriev I.V."/>
            <person name="Mortensen U.H."/>
            <person name="De Vries R.P."/>
            <person name="Baker S.E."/>
            <person name="Andersen M.R."/>
        </authorList>
    </citation>
    <scope>NUCLEOTIDE SEQUENCE [LARGE SCALE GENOMIC DNA]</scope>
    <source>
        <strain evidence="11 12">CBS 588.65</strain>
    </source>
</reference>
<evidence type="ECO:0000256" key="3">
    <source>
        <dbReference type="ARBA" id="ARBA00022679"/>
    </source>
</evidence>
<evidence type="ECO:0000313" key="12">
    <source>
        <dbReference type="Proteomes" id="UP001610334"/>
    </source>
</evidence>
<dbReference type="EC" id="2.7.11.1" evidence="1"/>
<comment type="caution">
    <text evidence="11">The sequence shown here is derived from an EMBL/GenBank/DDBJ whole genome shotgun (WGS) entry which is preliminary data.</text>
</comment>
<feature type="transmembrane region" description="Helical" evidence="9">
    <location>
        <begin position="272"/>
        <end position="294"/>
    </location>
</feature>
<evidence type="ECO:0000256" key="9">
    <source>
        <dbReference type="SAM" id="Phobius"/>
    </source>
</evidence>
<evidence type="ECO:0000259" key="10">
    <source>
        <dbReference type="PROSITE" id="PS50011"/>
    </source>
</evidence>
<comment type="catalytic activity">
    <reaction evidence="7">
        <text>L-threonyl-[protein] + ATP = O-phospho-L-threonyl-[protein] + ADP + H(+)</text>
        <dbReference type="Rhea" id="RHEA:46608"/>
        <dbReference type="Rhea" id="RHEA-COMP:11060"/>
        <dbReference type="Rhea" id="RHEA-COMP:11605"/>
        <dbReference type="ChEBI" id="CHEBI:15378"/>
        <dbReference type="ChEBI" id="CHEBI:30013"/>
        <dbReference type="ChEBI" id="CHEBI:30616"/>
        <dbReference type="ChEBI" id="CHEBI:61977"/>
        <dbReference type="ChEBI" id="CHEBI:456216"/>
        <dbReference type="EC" id="2.7.11.1"/>
    </reaction>
</comment>
<proteinExistence type="predicted"/>
<keyword evidence="5" id="KW-0418">Kinase</keyword>
<comment type="catalytic activity">
    <reaction evidence="8">
        <text>L-seryl-[protein] + ATP = O-phospho-L-seryl-[protein] + ADP + H(+)</text>
        <dbReference type="Rhea" id="RHEA:17989"/>
        <dbReference type="Rhea" id="RHEA-COMP:9863"/>
        <dbReference type="Rhea" id="RHEA-COMP:11604"/>
        <dbReference type="ChEBI" id="CHEBI:15378"/>
        <dbReference type="ChEBI" id="CHEBI:29999"/>
        <dbReference type="ChEBI" id="CHEBI:30616"/>
        <dbReference type="ChEBI" id="CHEBI:83421"/>
        <dbReference type="ChEBI" id="CHEBI:456216"/>
        <dbReference type="EC" id="2.7.11.1"/>
    </reaction>
</comment>
<evidence type="ECO:0000256" key="7">
    <source>
        <dbReference type="ARBA" id="ARBA00047899"/>
    </source>
</evidence>
<evidence type="ECO:0000256" key="8">
    <source>
        <dbReference type="ARBA" id="ARBA00048679"/>
    </source>
</evidence>
<dbReference type="InterPro" id="IPR053235">
    <property type="entry name" value="Ser_Thr_kinase"/>
</dbReference>
<dbReference type="Pfam" id="PF07714">
    <property type="entry name" value="PK_Tyr_Ser-Thr"/>
    <property type="match status" value="1"/>
</dbReference>
<evidence type="ECO:0000256" key="6">
    <source>
        <dbReference type="ARBA" id="ARBA00022840"/>
    </source>
</evidence>
<evidence type="ECO:0000256" key="5">
    <source>
        <dbReference type="ARBA" id="ARBA00022777"/>
    </source>
</evidence>
<feature type="domain" description="Protein kinase" evidence="10">
    <location>
        <begin position="9"/>
        <end position="268"/>
    </location>
</feature>
<keyword evidence="2" id="KW-0723">Serine/threonine-protein kinase</keyword>
<dbReference type="Proteomes" id="UP001610334">
    <property type="component" value="Unassembled WGS sequence"/>
</dbReference>
<evidence type="ECO:0000256" key="4">
    <source>
        <dbReference type="ARBA" id="ARBA00022741"/>
    </source>
</evidence>
<sequence length="299" mass="33658">MAIMSNEPKVEDQILGIGRTGLVVRQGQVAVKLPLRWSTSSDEELEANVESIQHEQAIYQRLESCDGVVPCLGYSETATQLRLMENGDLRSFLSQNKPSKSLQLSWFRSMAHSISQIHDRRIIVADIATRNFLLDADFKVKICDFTESLKMPLDTCMATVDWAGYSIHTDIGQLGAVMYEVVVGEKCEFDIFKDLPLELSNGTWPRREDLPSTEGLWLGPIIERCWMKGAFGSAHDLRKELDSVEIEDNPAKHLRLFRNLMSVLHSINSVQWLGVSPPATALAMTFGAIAGYVWSRRRD</sequence>
<evidence type="ECO:0000256" key="1">
    <source>
        <dbReference type="ARBA" id="ARBA00012513"/>
    </source>
</evidence>
<gene>
    <name evidence="11" type="ORF">BJX63DRAFT_439012</name>
</gene>
<dbReference type="PANTHER" id="PTHR24361:SF433">
    <property type="entry name" value="PROTEIN KINASE DOMAIN-CONTAINING PROTEIN"/>
    <property type="match status" value="1"/>
</dbReference>
<dbReference type="InterPro" id="IPR000719">
    <property type="entry name" value="Prot_kinase_dom"/>
</dbReference>
<evidence type="ECO:0000256" key="2">
    <source>
        <dbReference type="ARBA" id="ARBA00022527"/>
    </source>
</evidence>
<protein>
    <recommendedName>
        <fullName evidence="1">non-specific serine/threonine protein kinase</fullName>
        <ecNumber evidence="1">2.7.11.1</ecNumber>
    </recommendedName>
</protein>
<organism evidence="11 12">
    <name type="scientific">Aspergillus granulosus</name>
    <dbReference type="NCBI Taxonomy" id="176169"/>
    <lineage>
        <taxon>Eukaryota</taxon>
        <taxon>Fungi</taxon>
        <taxon>Dikarya</taxon>
        <taxon>Ascomycota</taxon>
        <taxon>Pezizomycotina</taxon>
        <taxon>Eurotiomycetes</taxon>
        <taxon>Eurotiomycetidae</taxon>
        <taxon>Eurotiales</taxon>
        <taxon>Aspergillaceae</taxon>
        <taxon>Aspergillus</taxon>
        <taxon>Aspergillus subgen. Nidulantes</taxon>
    </lineage>
</organism>
<accession>A0ABR4HXN4</accession>
<dbReference type="PROSITE" id="PS50011">
    <property type="entry name" value="PROTEIN_KINASE_DOM"/>
    <property type="match status" value="1"/>
</dbReference>
<dbReference type="InterPro" id="IPR001245">
    <property type="entry name" value="Ser-Thr/Tyr_kinase_cat_dom"/>
</dbReference>
<dbReference type="PANTHER" id="PTHR24361">
    <property type="entry name" value="MITOGEN-ACTIVATED KINASE KINASE KINASE"/>
    <property type="match status" value="1"/>
</dbReference>
<keyword evidence="12" id="KW-1185">Reference proteome</keyword>